<evidence type="ECO:0000256" key="1">
    <source>
        <dbReference type="SAM" id="Phobius"/>
    </source>
</evidence>
<organism evidence="2 3">
    <name type="scientific">Gimesia panareensis</name>
    <dbReference type="NCBI Taxonomy" id="2527978"/>
    <lineage>
        <taxon>Bacteria</taxon>
        <taxon>Pseudomonadati</taxon>
        <taxon>Planctomycetota</taxon>
        <taxon>Planctomycetia</taxon>
        <taxon>Planctomycetales</taxon>
        <taxon>Planctomycetaceae</taxon>
        <taxon>Gimesia</taxon>
    </lineage>
</organism>
<gene>
    <name evidence="2" type="ORF">Pan153_24000</name>
</gene>
<dbReference type="Proteomes" id="UP000320839">
    <property type="component" value="Chromosome"/>
</dbReference>
<feature type="transmembrane region" description="Helical" evidence="1">
    <location>
        <begin position="33"/>
        <end position="55"/>
    </location>
</feature>
<name>A0A518FNA1_9PLAN</name>
<feature type="transmembrane region" description="Helical" evidence="1">
    <location>
        <begin position="67"/>
        <end position="91"/>
    </location>
</feature>
<keyword evidence="1" id="KW-0472">Membrane</keyword>
<keyword evidence="1" id="KW-0812">Transmembrane</keyword>
<evidence type="ECO:0000313" key="2">
    <source>
        <dbReference type="EMBL" id="QDV17745.1"/>
    </source>
</evidence>
<accession>A0A518FNA1</accession>
<reference evidence="2 3" key="1">
    <citation type="submission" date="2019-02" db="EMBL/GenBank/DDBJ databases">
        <title>Deep-cultivation of Planctomycetes and their phenomic and genomic characterization uncovers novel biology.</title>
        <authorList>
            <person name="Wiegand S."/>
            <person name="Jogler M."/>
            <person name="Boedeker C."/>
            <person name="Pinto D."/>
            <person name="Vollmers J."/>
            <person name="Rivas-Marin E."/>
            <person name="Kohn T."/>
            <person name="Peeters S.H."/>
            <person name="Heuer A."/>
            <person name="Rast P."/>
            <person name="Oberbeckmann S."/>
            <person name="Bunk B."/>
            <person name="Jeske O."/>
            <person name="Meyerdierks A."/>
            <person name="Storesund J.E."/>
            <person name="Kallscheuer N."/>
            <person name="Luecker S."/>
            <person name="Lage O.M."/>
            <person name="Pohl T."/>
            <person name="Merkel B.J."/>
            <person name="Hornburger P."/>
            <person name="Mueller R.-W."/>
            <person name="Bruemmer F."/>
            <person name="Labrenz M."/>
            <person name="Spormann A.M."/>
            <person name="Op den Camp H."/>
            <person name="Overmann J."/>
            <person name="Amann R."/>
            <person name="Jetten M.S.M."/>
            <person name="Mascher T."/>
            <person name="Medema M.H."/>
            <person name="Devos D.P."/>
            <person name="Kaster A.-K."/>
            <person name="Ovreas L."/>
            <person name="Rohde M."/>
            <person name="Galperin M.Y."/>
            <person name="Jogler C."/>
        </authorList>
    </citation>
    <scope>NUCLEOTIDE SEQUENCE [LARGE SCALE GENOMIC DNA]</scope>
    <source>
        <strain evidence="2 3">Pan153</strain>
    </source>
</reference>
<protein>
    <submittedName>
        <fullName evidence="2">Uncharacterized protein</fullName>
    </submittedName>
</protein>
<dbReference type="RefSeq" id="WP_145455794.1">
    <property type="nucleotide sequence ID" value="NZ_CP036317.1"/>
</dbReference>
<dbReference type="EMBL" id="CP036317">
    <property type="protein sequence ID" value="QDV17745.1"/>
    <property type="molecule type" value="Genomic_DNA"/>
</dbReference>
<dbReference type="AlphaFoldDB" id="A0A518FNA1"/>
<keyword evidence="1" id="KW-1133">Transmembrane helix</keyword>
<evidence type="ECO:0000313" key="3">
    <source>
        <dbReference type="Proteomes" id="UP000320839"/>
    </source>
</evidence>
<sequence length="183" mass="20191">MNTNISKKLFSNATMVVRVRDTYKSPKSLFSRVLIILGIFLFGTISGSFALLFLLMNPQSDQHTKAVTAFIILGSLVLCVLSSLLLFLLIIGAYINEKIERVNAESIESEIFEYTGQIAHQMLIDNLLKPEFRDCLRTILSQKDNTPPNTSEIISLAYFSKVDVKKAADPIISAGGSVASTKV</sequence>
<proteinExistence type="predicted"/>